<dbReference type="InterPro" id="IPR035979">
    <property type="entry name" value="RBD_domain_sf"/>
</dbReference>
<dbReference type="AlphaFoldDB" id="A0A922CYN6"/>
<organism evidence="5 6">
    <name type="scientific">Manduca sexta</name>
    <name type="common">Tobacco hawkmoth</name>
    <name type="synonym">Tobacco hornworm</name>
    <dbReference type="NCBI Taxonomy" id="7130"/>
    <lineage>
        <taxon>Eukaryota</taxon>
        <taxon>Metazoa</taxon>
        <taxon>Ecdysozoa</taxon>
        <taxon>Arthropoda</taxon>
        <taxon>Hexapoda</taxon>
        <taxon>Insecta</taxon>
        <taxon>Pterygota</taxon>
        <taxon>Neoptera</taxon>
        <taxon>Endopterygota</taxon>
        <taxon>Lepidoptera</taxon>
        <taxon>Glossata</taxon>
        <taxon>Ditrysia</taxon>
        <taxon>Bombycoidea</taxon>
        <taxon>Sphingidae</taxon>
        <taxon>Sphinginae</taxon>
        <taxon>Sphingini</taxon>
        <taxon>Manduca</taxon>
    </lineage>
</organism>
<keyword evidence="1" id="KW-0677">Repeat</keyword>
<feature type="domain" description="RRM" evidence="4">
    <location>
        <begin position="297"/>
        <end position="375"/>
    </location>
</feature>
<dbReference type="SUPFAM" id="SSF54928">
    <property type="entry name" value="RNA-binding domain, RBD"/>
    <property type="match status" value="2"/>
</dbReference>
<dbReference type="FunFam" id="3.30.70.330:FF:000383">
    <property type="entry name" value="Sex lethal, isoform D"/>
    <property type="match status" value="1"/>
</dbReference>
<evidence type="ECO:0000313" key="5">
    <source>
        <dbReference type="EMBL" id="KAG6462033.1"/>
    </source>
</evidence>
<protein>
    <recommendedName>
        <fullName evidence="4">RRM domain-containing protein</fullName>
    </recommendedName>
</protein>
<dbReference type="InterPro" id="IPR002343">
    <property type="entry name" value="Hud_Sxl_RNA"/>
</dbReference>
<evidence type="ECO:0000313" key="6">
    <source>
        <dbReference type="Proteomes" id="UP000791440"/>
    </source>
</evidence>
<dbReference type="PRINTS" id="PR00961">
    <property type="entry name" value="HUDSXLRNA"/>
</dbReference>
<dbReference type="EMBL" id="JH668804">
    <property type="protein sequence ID" value="KAG6462032.1"/>
    <property type="molecule type" value="Genomic_DNA"/>
</dbReference>
<reference evidence="5" key="1">
    <citation type="journal article" date="2016" name="Insect Biochem. Mol. Biol.">
        <title>Multifaceted biological insights from a draft genome sequence of the tobacco hornworm moth, Manduca sexta.</title>
        <authorList>
            <person name="Kanost M.R."/>
            <person name="Arrese E.L."/>
            <person name="Cao X."/>
            <person name="Chen Y.R."/>
            <person name="Chellapilla S."/>
            <person name="Goldsmith M.R."/>
            <person name="Grosse-Wilde E."/>
            <person name="Heckel D.G."/>
            <person name="Herndon N."/>
            <person name="Jiang H."/>
            <person name="Papanicolaou A."/>
            <person name="Qu J."/>
            <person name="Soulages J.L."/>
            <person name="Vogel H."/>
            <person name="Walters J."/>
            <person name="Waterhouse R.M."/>
            <person name="Ahn S.J."/>
            <person name="Almeida F.C."/>
            <person name="An C."/>
            <person name="Aqrawi P."/>
            <person name="Bretschneider A."/>
            <person name="Bryant W.B."/>
            <person name="Bucks S."/>
            <person name="Chao H."/>
            <person name="Chevignon G."/>
            <person name="Christen J.M."/>
            <person name="Clarke D.F."/>
            <person name="Dittmer N.T."/>
            <person name="Ferguson L.C.F."/>
            <person name="Garavelou S."/>
            <person name="Gordon K.H.J."/>
            <person name="Gunaratna R.T."/>
            <person name="Han Y."/>
            <person name="Hauser F."/>
            <person name="He Y."/>
            <person name="Heidel-Fischer H."/>
            <person name="Hirsh A."/>
            <person name="Hu Y."/>
            <person name="Jiang H."/>
            <person name="Kalra D."/>
            <person name="Klinner C."/>
            <person name="Konig C."/>
            <person name="Kovar C."/>
            <person name="Kroll A.R."/>
            <person name="Kuwar S.S."/>
            <person name="Lee S.L."/>
            <person name="Lehman R."/>
            <person name="Li K."/>
            <person name="Li Z."/>
            <person name="Liang H."/>
            <person name="Lovelace S."/>
            <person name="Lu Z."/>
            <person name="Mansfield J.H."/>
            <person name="McCulloch K.J."/>
            <person name="Mathew T."/>
            <person name="Morton B."/>
            <person name="Muzny D.M."/>
            <person name="Neunemann D."/>
            <person name="Ongeri F."/>
            <person name="Pauchet Y."/>
            <person name="Pu L.L."/>
            <person name="Pyrousis I."/>
            <person name="Rao X.J."/>
            <person name="Redding A."/>
            <person name="Roesel C."/>
            <person name="Sanchez-Gracia A."/>
            <person name="Schaack S."/>
            <person name="Shukla A."/>
            <person name="Tetreau G."/>
            <person name="Wang Y."/>
            <person name="Xiong G.H."/>
            <person name="Traut W."/>
            <person name="Walsh T.K."/>
            <person name="Worley K.C."/>
            <person name="Wu D."/>
            <person name="Wu W."/>
            <person name="Wu Y.Q."/>
            <person name="Zhang X."/>
            <person name="Zou Z."/>
            <person name="Zucker H."/>
            <person name="Briscoe A.D."/>
            <person name="Burmester T."/>
            <person name="Clem R.J."/>
            <person name="Feyereisen R."/>
            <person name="Grimmelikhuijzen C.J.P."/>
            <person name="Hamodrakas S.J."/>
            <person name="Hansson B.S."/>
            <person name="Huguet E."/>
            <person name="Jermiin L.S."/>
            <person name="Lan Q."/>
            <person name="Lehman H.K."/>
            <person name="Lorenzen M."/>
            <person name="Merzendorfer H."/>
            <person name="Michalopoulos I."/>
            <person name="Morton D.B."/>
            <person name="Muthukrishnan S."/>
            <person name="Oakeshott J.G."/>
            <person name="Palmer W."/>
            <person name="Park Y."/>
            <person name="Passarelli A.L."/>
            <person name="Rozas J."/>
            <person name="Schwartz L.M."/>
            <person name="Smith W."/>
            <person name="Southgate A."/>
            <person name="Vilcinskas A."/>
            <person name="Vogt R."/>
            <person name="Wang P."/>
            <person name="Werren J."/>
            <person name="Yu X.Q."/>
            <person name="Zhou J.J."/>
            <person name="Brown S.J."/>
            <person name="Scherer S.E."/>
            <person name="Richards S."/>
            <person name="Blissard G.W."/>
        </authorList>
    </citation>
    <scope>NUCLEOTIDE SEQUENCE</scope>
</reference>
<proteinExistence type="predicted"/>
<reference evidence="5" key="2">
    <citation type="submission" date="2020-12" db="EMBL/GenBank/DDBJ databases">
        <authorList>
            <person name="Kanost M."/>
        </authorList>
    </citation>
    <scope>NUCLEOTIDE SEQUENCE</scope>
</reference>
<gene>
    <name evidence="5" type="ORF">O3G_MSEX013015</name>
</gene>
<dbReference type="PROSITE" id="PS50102">
    <property type="entry name" value="RRM"/>
    <property type="match status" value="3"/>
</dbReference>
<evidence type="ECO:0000256" key="2">
    <source>
        <dbReference type="ARBA" id="ARBA00022884"/>
    </source>
</evidence>
<name>A0A922CYN6_MANSE</name>
<feature type="domain" description="RRM" evidence="4">
    <location>
        <begin position="20"/>
        <end position="92"/>
    </location>
</feature>
<dbReference type="GO" id="GO:0009967">
    <property type="term" value="P:positive regulation of signal transduction"/>
    <property type="evidence" value="ECO:0007669"/>
    <property type="project" value="UniProtKB-ARBA"/>
</dbReference>
<keyword evidence="6" id="KW-1185">Reference proteome</keyword>
<dbReference type="PANTHER" id="PTHR10352">
    <property type="entry name" value="EUKARYOTIC TRANSLATION INITIATION FACTOR 3 SUBUNIT G"/>
    <property type="match status" value="1"/>
</dbReference>
<evidence type="ECO:0000259" key="4">
    <source>
        <dbReference type="PROSITE" id="PS50102"/>
    </source>
</evidence>
<dbReference type="GO" id="GO:0010629">
    <property type="term" value="P:negative regulation of gene expression"/>
    <property type="evidence" value="ECO:0007669"/>
    <property type="project" value="UniProtKB-ARBA"/>
</dbReference>
<feature type="domain" description="RRM" evidence="4">
    <location>
        <begin position="106"/>
        <end position="178"/>
    </location>
</feature>
<dbReference type="GO" id="GO:0003729">
    <property type="term" value="F:mRNA binding"/>
    <property type="evidence" value="ECO:0007669"/>
    <property type="project" value="UniProtKB-ARBA"/>
</dbReference>
<dbReference type="Gene3D" id="3.30.70.330">
    <property type="match status" value="3"/>
</dbReference>
<dbReference type="Pfam" id="PF00076">
    <property type="entry name" value="RRM_1"/>
    <property type="match status" value="3"/>
</dbReference>
<dbReference type="GO" id="GO:1990904">
    <property type="term" value="C:ribonucleoprotein complex"/>
    <property type="evidence" value="ECO:0007669"/>
    <property type="project" value="InterPro"/>
</dbReference>
<dbReference type="Proteomes" id="UP000791440">
    <property type="component" value="Unassembled WGS sequence"/>
</dbReference>
<evidence type="ECO:0000256" key="3">
    <source>
        <dbReference type="PROSITE-ProRule" id="PRU00176"/>
    </source>
</evidence>
<evidence type="ECO:0000256" key="1">
    <source>
        <dbReference type="ARBA" id="ARBA00022737"/>
    </source>
</evidence>
<keyword evidence="2 3" id="KW-0694">RNA-binding</keyword>
<dbReference type="SMART" id="SM00360">
    <property type="entry name" value="RRM"/>
    <property type="match status" value="3"/>
</dbReference>
<comment type="caution">
    <text evidence="5">The sequence shown here is derived from an EMBL/GenBank/DDBJ whole genome shotgun (WGS) entry which is preliminary data.</text>
</comment>
<dbReference type="EMBL" id="JH668804">
    <property type="protein sequence ID" value="KAG6462033.1"/>
    <property type="molecule type" value="Genomic_DNA"/>
</dbReference>
<dbReference type="GO" id="GO:0005737">
    <property type="term" value="C:cytoplasm"/>
    <property type="evidence" value="ECO:0007669"/>
    <property type="project" value="UniProtKB-ARBA"/>
</dbReference>
<dbReference type="InterPro" id="IPR012677">
    <property type="entry name" value="Nucleotide-bd_a/b_plait_sf"/>
</dbReference>
<sequence>MIKNELENGGGDATSNVSPTKLMVNYIPELMTRDMMYALFSAMGKIESCKLIANRGYGFVEYEKHEDAEKARAAFNGLLMQGKTLKVSFALLNPENKVSHKPDTESNLYISNLPPDMTLERLNAIFGQFGTITNSRVSQGIGFVCYESRQQAEEAIKHMNGQAPLPGSGAIVVKFANKPNANKNAPRPTARVSVGVPAAPLAYNGAAAAVFNGTAPAAFNGTNLSAAFGARAAFAPGFPQASPPPLLPSPGKALPFINKGQQRFNPMAATNHTPLPLLGAPASPVPLLGAPPAPHQTTVYVYNIGEDTEELALWQLFGPYGAIDSIKVIKDPETKKNKGFAFVNMREYDEAAMAIQALNGYTLNGQVLSVSFKTQKRSGQ</sequence>
<dbReference type="InterPro" id="IPR000504">
    <property type="entry name" value="RRM_dom"/>
</dbReference>
<dbReference type="OrthoDB" id="266020at2759"/>
<accession>A0A922CYN6</accession>